<name>A0A6S6W1Q8_9PLEO</name>
<gene>
    <name evidence="2" type="ORF">PTTW11_04947</name>
</gene>
<evidence type="ECO:0000313" key="2">
    <source>
        <dbReference type="EMBL" id="CAE7032202.1"/>
    </source>
</evidence>
<dbReference type="Proteomes" id="UP000472372">
    <property type="component" value="Chromosome 4"/>
</dbReference>
<organism evidence="2 3">
    <name type="scientific">Pyrenophora teres f. teres</name>
    <dbReference type="NCBI Taxonomy" id="97479"/>
    <lineage>
        <taxon>Eukaryota</taxon>
        <taxon>Fungi</taxon>
        <taxon>Dikarya</taxon>
        <taxon>Ascomycota</taxon>
        <taxon>Pezizomycotina</taxon>
        <taxon>Dothideomycetes</taxon>
        <taxon>Pleosporomycetidae</taxon>
        <taxon>Pleosporales</taxon>
        <taxon>Pleosporineae</taxon>
        <taxon>Pleosporaceae</taxon>
        <taxon>Pyrenophora</taxon>
    </lineage>
</organism>
<evidence type="ECO:0000256" key="1">
    <source>
        <dbReference type="SAM" id="MobiDB-lite"/>
    </source>
</evidence>
<reference evidence="2" key="1">
    <citation type="submission" date="2021-02" db="EMBL/GenBank/DDBJ databases">
        <authorList>
            <person name="Syme A R."/>
            <person name="Syme A R."/>
            <person name="Moolhuijzen P."/>
        </authorList>
    </citation>
    <scope>NUCLEOTIDE SEQUENCE</scope>
    <source>
        <strain evidence="2">W1-1</strain>
    </source>
</reference>
<accession>A0A6S6W1Q8</accession>
<feature type="compositionally biased region" description="Low complexity" evidence="1">
    <location>
        <begin position="52"/>
        <end position="67"/>
    </location>
</feature>
<protein>
    <submittedName>
        <fullName evidence="2">Uncharacterized protein</fullName>
    </submittedName>
</protein>
<feature type="region of interest" description="Disordered" evidence="1">
    <location>
        <begin position="35"/>
        <end position="67"/>
    </location>
</feature>
<dbReference type="AlphaFoldDB" id="A0A6S6W1Q8"/>
<sequence>MVSSKPYSTPPWEHFNVDQRTMAATFSYAQAAKGIATPPSMNKPVPSPITQSKEASSISASDSHASL</sequence>
<dbReference type="EMBL" id="HG992980">
    <property type="protein sequence ID" value="CAE7032202.1"/>
    <property type="molecule type" value="Genomic_DNA"/>
</dbReference>
<proteinExistence type="predicted"/>
<evidence type="ECO:0000313" key="3">
    <source>
        <dbReference type="Proteomes" id="UP000472372"/>
    </source>
</evidence>